<dbReference type="EMBL" id="IACK01056126">
    <property type="protein sequence ID" value="LAA75855.1"/>
    <property type="molecule type" value="Transcribed_RNA"/>
</dbReference>
<protein>
    <submittedName>
        <fullName evidence="1">Uncharacterized protein</fullName>
    </submittedName>
</protein>
<sequence length="102" mass="11507">MMQVYRRDHSYSLVAQKRVQNSVGSQGALLELSYKPLSNKFKVLITAKNYRCLLVICFYSSSFTNTAELIAEVKVIAIPVSISLFNAQDYFSAMLLIAIFKS</sequence>
<reference evidence="1" key="2">
    <citation type="submission" date="2017-11" db="EMBL/GenBank/DDBJ databases">
        <title>Coralsnake Venomics: Analyses of Venom Gland Transcriptomes and Proteomes of Six Brazilian Taxa.</title>
        <authorList>
            <person name="Aird S.D."/>
            <person name="Jorge da Silva N."/>
            <person name="Qiu L."/>
            <person name="Villar-Briones A."/>
            <person name="Aparecida-Saddi V."/>
            <person name="Campos-Telles M.P."/>
            <person name="Grau M."/>
            <person name="Mikheyev A.S."/>
        </authorList>
    </citation>
    <scope>NUCLEOTIDE SEQUENCE</scope>
    <source>
        <tissue evidence="1">Venom_gland</tissue>
    </source>
</reference>
<evidence type="ECO:0000313" key="1">
    <source>
        <dbReference type="EMBL" id="LAA75855.1"/>
    </source>
</evidence>
<dbReference type="AlphaFoldDB" id="A0A2D4HV68"/>
<reference evidence="1" key="1">
    <citation type="submission" date="2017-07" db="EMBL/GenBank/DDBJ databases">
        <authorList>
            <person name="Mikheyev A."/>
            <person name="Grau M."/>
        </authorList>
    </citation>
    <scope>NUCLEOTIDE SEQUENCE</scope>
    <source>
        <tissue evidence="1">Venom_gland</tissue>
    </source>
</reference>
<accession>A0A2D4HV68</accession>
<name>A0A2D4HV68_MICLE</name>
<dbReference type="EMBL" id="IACK01056120">
    <property type="protein sequence ID" value="LAA75846.1"/>
    <property type="molecule type" value="Transcribed_RNA"/>
</dbReference>
<proteinExistence type="predicted"/>
<organism evidence="1">
    <name type="scientific">Micrurus lemniscatus lemniscatus</name>
    <dbReference type="NCBI Taxonomy" id="129467"/>
    <lineage>
        <taxon>Eukaryota</taxon>
        <taxon>Metazoa</taxon>
        <taxon>Chordata</taxon>
        <taxon>Craniata</taxon>
        <taxon>Vertebrata</taxon>
        <taxon>Euteleostomi</taxon>
        <taxon>Lepidosauria</taxon>
        <taxon>Squamata</taxon>
        <taxon>Bifurcata</taxon>
        <taxon>Unidentata</taxon>
        <taxon>Episquamata</taxon>
        <taxon>Toxicofera</taxon>
        <taxon>Serpentes</taxon>
        <taxon>Colubroidea</taxon>
        <taxon>Elapidae</taxon>
        <taxon>Elapinae</taxon>
        <taxon>Micrurus</taxon>
    </lineage>
</organism>